<dbReference type="OrthoDB" id="3109771at2759"/>
<keyword evidence="3" id="KW-1185">Reference proteome</keyword>
<protein>
    <submittedName>
        <fullName evidence="2">Uncharacterized protein</fullName>
    </submittedName>
</protein>
<feature type="compositionally biased region" description="Basic and acidic residues" evidence="1">
    <location>
        <begin position="7"/>
        <end position="21"/>
    </location>
</feature>
<dbReference type="Proteomes" id="UP000054477">
    <property type="component" value="Unassembled WGS sequence"/>
</dbReference>
<dbReference type="EMBL" id="KN839335">
    <property type="protein sequence ID" value="KIJ89976.1"/>
    <property type="molecule type" value="Genomic_DNA"/>
</dbReference>
<evidence type="ECO:0000313" key="3">
    <source>
        <dbReference type="Proteomes" id="UP000054477"/>
    </source>
</evidence>
<feature type="region of interest" description="Disordered" evidence="1">
    <location>
        <begin position="1"/>
        <end position="21"/>
    </location>
</feature>
<dbReference type="STRING" id="1095629.A0A0C9WXA8"/>
<sequence length="329" mass="37610">TSSSSHTEGRKERDTISPEHEESEYRKVFWDIDAVKDIPIWAEPVTRSTQRMFGKFDPSADEDVLVPLGAIDGVIPGSTKHECDQLRCAIELIYNTPKDCRWDNLGAAVRKFTEYEVNRNDLVRYTGQGVTHGIERTLLLEASQVVVTVDQVLQVLADFFRKRDRERFVLDQQFAFLRLIASHTSRTEILATYRVLQHRTKVASKHLVQQINALTGCTGRIQIKCRLVPTSRLERRCGPWSAADRPERKLKSPHICAIEPTKTDPSPGNSPSTVLEVLNYQKERNPTLLGTLRPLPPNLREIPQQLITPGCSHCPNHQYFLMPYRFLQE</sequence>
<feature type="non-terminal residue" evidence="2">
    <location>
        <position position="329"/>
    </location>
</feature>
<proteinExistence type="predicted"/>
<reference evidence="2 3" key="1">
    <citation type="submission" date="2014-04" db="EMBL/GenBank/DDBJ databases">
        <authorList>
            <consortium name="DOE Joint Genome Institute"/>
            <person name="Kuo A."/>
            <person name="Kohler A."/>
            <person name="Nagy L.G."/>
            <person name="Floudas D."/>
            <person name="Copeland A."/>
            <person name="Barry K.W."/>
            <person name="Cichocki N."/>
            <person name="Veneault-Fourrey C."/>
            <person name="LaButti K."/>
            <person name="Lindquist E.A."/>
            <person name="Lipzen A."/>
            <person name="Lundell T."/>
            <person name="Morin E."/>
            <person name="Murat C."/>
            <person name="Sun H."/>
            <person name="Tunlid A."/>
            <person name="Henrissat B."/>
            <person name="Grigoriev I.V."/>
            <person name="Hibbett D.S."/>
            <person name="Martin F."/>
            <person name="Nordberg H.P."/>
            <person name="Cantor M.N."/>
            <person name="Hua S.X."/>
        </authorList>
    </citation>
    <scope>NUCLEOTIDE SEQUENCE [LARGE SCALE GENOMIC DNA]</scope>
    <source>
        <strain evidence="2 3">LaAM-08-1</strain>
    </source>
</reference>
<dbReference type="HOGENOM" id="CLU_846089_0_0_1"/>
<evidence type="ECO:0000256" key="1">
    <source>
        <dbReference type="SAM" id="MobiDB-lite"/>
    </source>
</evidence>
<reference evidence="3" key="2">
    <citation type="submission" date="2015-01" db="EMBL/GenBank/DDBJ databases">
        <title>Evolutionary Origins and Diversification of the Mycorrhizal Mutualists.</title>
        <authorList>
            <consortium name="DOE Joint Genome Institute"/>
            <consortium name="Mycorrhizal Genomics Consortium"/>
            <person name="Kohler A."/>
            <person name="Kuo A."/>
            <person name="Nagy L.G."/>
            <person name="Floudas D."/>
            <person name="Copeland A."/>
            <person name="Barry K.W."/>
            <person name="Cichocki N."/>
            <person name="Veneault-Fourrey C."/>
            <person name="LaButti K."/>
            <person name="Lindquist E.A."/>
            <person name="Lipzen A."/>
            <person name="Lundell T."/>
            <person name="Morin E."/>
            <person name="Murat C."/>
            <person name="Riley R."/>
            <person name="Ohm R."/>
            <person name="Sun H."/>
            <person name="Tunlid A."/>
            <person name="Henrissat B."/>
            <person name="Grigoriev I.V."/>
            <person name="Hibbett D.S."/>
            <person name="Martin F."/>
        </authorList>
    </citation>
    <scope>NUCLEOTIDE SEQUENCE [LARGE SCALE GENOMIC DNA]</scope>
    <source>
        <strain evidence="3">LaAM-08-1</strain>
    </source>
</reference>
<name>A0A0C9WXA8_9AGAR</name>
<gene>
    <name evidence="2" type="ORF">K443DRAFT_15630</name>
</gene>
<evidence type="ECO:0000313" key="2">
    <source>
        <dbReference type="EMBL" id="KIJ89976.1"/>
    </source>
</evidence>
<organism evidence="2 3">
    <name type="scientific">Laccaria amethystina LaAM-08-1</name>
    <dbReference type="NCBI Taxonomy" id="1095629"/>
    <lineage>
        <taxon>Eukaryota</taxon>
        <taxon>Fungi</taxon>
        <taxon>Dikarya</taxon>
        <taxon>Basidiomycota</taxon>
        <taxon>Agaricomycotina</taxon>
        <taxon>Agaricomycetes</taxon>
        <taxon>Agaricomycetidae</taxon>
        <taxon>Agaricales</taxon>
        <taxon>Agaricineae</taxon>
        <taxon>Hydnangiaceae</taxon>
        <taxon>Laccaria</taxon>
    </lineage>
</organism>
<dbReference type="AlphaFoldDB" id="A0A0C9WXA8"/>
<accession>A0A0C9WXA8</accession>